<dbReference type="WBParaSite" id="scf7180000416255.g191">
    <property type="protein sequence ID" value="scf7180000416255.g191"/>
    <property type="gene ID" value="scf7180000416255.g191"/>
</dbReference>
<proteinExistence type="predicted"/>
<evidence type="ECO:0000313" key="2">
    <source>
        <dbReference type="Proteomes" id="UP000887560"/>
    </source>
</evidence>
<evidence type="ECO:0000256" key="1">
    <source>
        <dbReference type="SAM" id="Coils"/>
    </source>
</evidence>
<feature type="coiled-coil region" evidence="1">
    <location>
        <begin position="172"/>
        <end position="217"/>
    </location>
</feature>
<sequence length="360" mass="43414">MSFKTNSMDSSLLVNFDHLTKKSFFITQNIRNHYYVFQMIYYGMEEIKANTQIPLTRTGKVYKTTSDGRLDFRDHYMNGENVSVQIFETGTKIQIESEKPMAIVELIEEVKNEREELEETNDEEFMKRWYEAIINEVKSEHDKEVDKKLRRIKLRELSARRYQEFRERSRGRKLKRIEYENYKNMRKELEETKNKQNKLLEEKIEKIKIEKDKLFEKGLLNIEEEHEKMLEKYDDFIVELKENWFKAIFYHVLRYKSENKKKMIIKLSNETEEEASTSNVEANEEEQDKHILYFDKNSLIRKTVVLKFYGKEDNVKLVKEKKDSGILVSLNDENIAGKINEGKFFENKIKEIVTRFELFT</sequence>
<keyword evidence="1" id="KW-0175">Coiled coil</keyword>
<dbReference type="Proteomes" id="UP000887560">
    <property type="component" value="Unplaced"/>
</dbReference>
<protein>
    <submittedName>
        <fullName evidence="3">Uncharacterized protein</fullName>
    </submittedName>
</protein>
<keyword evidence="2" id="KW-1185">Reference proteome</keyword>
<evidence type="ECO:0000313" key="3">
    <source>
        <dbReference type="WBParaSite" id="scf7180000416255.g191"/>
    </source>
</evidence>
<organism evidence="2 3">
    <name type="scientific">Meloidogyne floridensis</name>
    <dbReference type="NCBI Taxonomy" id="298350"/>
    <lineage>
        <taxon>Eukaryota</taxon>
        <taxon>Metazoa</taxon>
        <taxon>Ecdysozoa</taxon>
        <taxon>Nematoda</taxon>
        <taxon>Chromadorea</taxon>
        <taxon>Rhabditida</taxon>
        <taxon>Tylenchina</taxon>
        <taxon>Tylenchomorpha</taxon>
        <taxon>Tylenchoidea</taxon>
        <taxon>Meloidogynidae</taxon>
        <taxon>Meloidogyninae</taxon>
        <taxon>Meloidogyne</taxon>
    </lineage>
</organism>
<reference evidence="3" key="1">
    <citation type="submission" date="2022-11" db="UniProtKB">
        <authorList>
            <consortium name="WormBaseParasite"/>
        </authorList>
    </citation>
    <scope>IDENTIFICATION</scope>
</reference>
<dbReference type="AlphaFoldDB" id="A0A915NEL2"/>
<name>A0A915NEL2_9BILA</name>
<accession>A0A915NEL2</accession>